<dbReference type="AlphaFoldDB" id="A0A512JJ02"/>
<accession>A0A512JJ02</accession>
<comment type="caution">
    <text evidence="1">The sequence shown here is derived from an EMBL/GenBank/DDBJ whole genome shotgun (WGS) entry which is preliminary data.</text>
</comment>
<keyword evidence="2" id="KW-1185">Reference proteome</keyword>
<protein>
    <recommendedName>
        <fullName evidence="3">PAS domain-containing protein</fullName>
    </recommendedName>
</protein>
<dbReference type="Proteomes" id="UP000321750">
    <property type="component" value="Unassembled WGS sequence"/>
</dbReference>
<evidence type="ECO:0000313" key="1">
    <source>
        <dbReference type="EMBL" id="GEP09937.1"/>
    </source>
</evidence>
<dbReference type="RefSeq" id="WP_170245911.1">
    <property type="nucleotide sequence ID" value="NZ_BJZV01000007.1"/>
</dbReference>
<sequence>MPLLLRSSTMTTICAEHELPYAELLKSEFYQDWLRPIGEADGSSGIKLLDSGGRFGALTFSYDVRRADGNCPDIAHMLQALAPRIERSLNISRLGVGASWRAESSALVHAIADSALIVSWDGRLLEANMPASDLIESGGAFGLGAADRIRWKDARMAARFQAALRAACLGRPSRRTDCGSRRWLATLR</sequence>
<reference evidence="1 2" key="1">
    <citation type="submission" date="2019-07" db="EMBL/GenBank/DDBJ databases">
        <title>Whole genome shotgun sequence of Methylobacterium gnaphalii NBRC 107716.</title>
        <authorList>
            <person name="Hosoyama A."/>
            <person name="Uohara A."/>
            <person name="Ohji S."/>
            <person name="Ichikawa N."/>
        </authorList>
    </citation>
    <scope>NUCLEOTIDE SEQUENCE [LARGE SCALE GENOMIC DNA]</scope>
    <source>
        <strain evidence="1 2">NBRC 107716</strain>
    </source>
</reference>
<gene>
    <name evidence="1" type="ORF">MGN01_17820</name>
</gene>
<organism evidence="1 2">
    <name type="scientific">Methylobacterium gnaphalii</name>
    <dbReference type="NCBI Taxonomy" id="1010610"/>
    <lineage>
        <taxon>Bacteria</taxon>
        <taxon>Pseudomonadati</taxon>
        <taxon>Pseudomonadota</taxon>
        <taxon>Alphaproteobacteria</taxon>
        <taxon>Hyphomicrobiales</taxon>
        <taxon>Methylobacteriaceae</taxon>
        <taxon>Methylobacterium</taxon>
    </lineage>
</organism>
<evidence type="ECO:0008006" key="3">
    <source>
        <dbReference type="Google" id="ProtNLM"/>
    </source>
</evidence>
<proteinExistence type="predicted"/>
<dbReference type="EMBL" id="BJZV01000007">
    <property type="protein sequence ID" value="GEP09937.1"/>
    <property type="molecule type" value="Genomic_DNA"/>
</dbReference>
<name>A0A512JJ02_9HYPH</name>
<evidence type="ECO:0000313" key="2">
    <source>
        <dbReference type="Proteomes" id="UP000321750"/>
    </source>
</evidence>